<dbReference type="EMBL" id="AJWJ01000031">
    <property type="protein sequence ID" value="KAF2077335.1"/>
    <property type="molecule type" value="Genomic_DNA"/>
</dbReference>
<evidence type="ECO:0000313" key="3">
    <source>
        <dbReference type="EMBL" id="KAF2077335.1"/>
    </source>
</evidence>
<dbReference type="Proteomes" id="UP000695562">
    <property type="component" value="Unassembled WGS sequence"/>
</dbReference>
<accession>A0A8J4Q249</accession>
<evidence type="ECO:0000256" key="1">
    <source>
        <dbReference type="SAM" id="SignalP"/>
    </source>
</evidence>
<gene>
    <name evidence="3" type="ORF">CYY_001338</name>
</gene>
<dbReference type="InterPro" id="IPR017937">
    <property type="entry name" value="Thioredoxin_CS"/>
</dbReference>
<dbReference type="CDD" id="cd02947">
    <property type="entry name" value="TRX_family"/>
    <property type="match status" value="1"/>
</dbReference>
<dbReference type="AlphaFoldDB" id="A0A8J4Q249"/>
<evidence type="ECO:0000259" key="2">
    <source>
        <dbReference type="Pfam" id="PF00085"/>
    </source>
</evidence>
<keyword evidence="4" id="KW-1185">Reference proteome</keyword>
<organism evidence="3 4">
    <name type="scientific">Polysphondylium violaceum</name>
    <dbReference type="NCBI Taxonomy" id="133409"/>
    <lineage>
        <taxon>Eukaryota</taxon>
        <taxon>Amoebozoa</taxon>
        <taxon>Evosea</taxon>
        <taxon>Eumycetozoa</taxon>
        <taxon>Dictyostelia</taxon>
        <taxon>Dictyosteliales</taxon>
        <taxon>Dictyosteliaceae</taxon>
        <taxon>Polysphondylium</taxon>
    </lineage>
</organism>
<reference evidence="3" key="1">
    <citation type="submission" date="2020-01" db="EMBL/GenBank/DDBJ databases">
        <title>Development of genomics and gene disruption for Polysphondylium violaceum indicates a role for the polyketide synthase stlB in stalk morphogenesis.</title>
        <authorList>
            <person name="Narita B."/>
            <person name="Kawabe Y."/>
            <person name="Kin K."/>
            <person name="Saito T."/>
            <person name="Gibbs R."/>
            <person name="Kuspa A."/>
            <person name="Muzny D."/>
            <person name="Queller D."/>
            <person name="Richards S."/>
            <person name="Strassman J."/>
            <person name="Sucgang R."/>
            <person name="Worley K."/>
            <person name="Schaap P."/>
        </authorList>
    </citation>
    <scope>NUCLEOTIDE SEQUENCE</scope>
    <source>
        <strain evidence="3">QSvi11</strain>
    </source>
</reference>
<dbReference type="Pfam" id="PF00085">
    <property type="entry name" value="Thioredoxin"/>
    <property type="match status" value="1"/>
</dbReference>
<protein>
    <recommendedName>
        <fullName evidence="2">Thioredoxin domain-containing protein</fullName>
    </recommendedName>
</protein>
<sequence length="155" mass="17705">MFANKSLFTIVIFIAILQFSQVNSTTIEIPSATGWPLLRSSSAFETIYNRNDNQLIVIYFTKDNCPPCNVCAPLIGPLILNSTYANVQFFEINFSHFLNIPTDYEVLEVTSLPSVKFYRNYEATENGYIKFLWKSAAPMVMAQDTKKFLEANYNL</sequence>
<feature type="signal peptide" evidence="1">
    <location>
        <begin position="1"/>
        <end position="24"/>
    </location>
</feature>
<dbReference type="OrthoDB" id="2121326at2759"/>
<keyword evidence="1" id="KW-0732">Signal</keyword>
<name>A0A8J4Q249_9MYCE</name>
<dbReference type="SUPFAM" id="SSF52833">
    <property type="entry name" value="Thioredoxin-like"/>
    <property type="match status" value="1"/>
</dbReference>
<proteinExistence type="predicted"/>
<dbReference type="PROSITE" id="PS00194">
    <property type="entry name" value="THIOREDOXIN_1"/>
    <property type="match status" value="1"/>
</dbReference>
<dbReference type="InterPro" id="IPR013766">
    <property type="entry name" value="Thioredoxin_domain"/>
</dbReference>
<dbReference type="Gene3D" id="3.40.30.10">
    <property type="entry name" value="Glutaredoxin"/>
    <property type="match status" value="1"/>
</dbReference>
<dbReference type="InterPro" id="IPR036249">
    <property type="entry name" value="Thioredoxin-like_sf"/>
</dbReference>
<comment type="caution">
    <text evidence="3">The sequence shown here is derived from an EMBL/GenBank/DDBJ whole genome shotgun (WGS) entry which is preliminary data.</text>
</comment>
<evidence type="ECO:0000313" key="4">
    <source>
        <dbReference type="Proteomes" id="UP000695562"/>
    </source>
</evidence>
<feature type="domain" description="Thioredoxin" evidence="2">
    <location>
        <begin position="42"/>
        <end position="123"/>
    </location>
</feature>
<feature type="chain" id="PRO_5035253783" description="Thioredoxin domain-containing protein" evidence="1">
    <location>
        <begin position="25"/>
        <end position="155"/>
    </location>
</feature>